<dbReference type="SUPFAM" id="SSF53254">
    <property type="entry name" value="Phosphoglycerate mutase-like"/>
    <property type="match status" value="1"/>
</dbReference>
<organism evidence="3 4">
    <name type="scientific">Nocardia nova</name>
    <dbReference type="NCBI Taxonomy" id="37330"/>
    <lineage>
        <taxon>Bacteria</taxon>
        <taxon>Bacillati</taxon>
        <taxon>Actinomycetota</taxon>
        <taxon>Actinomycetes</taxon>
        <taxon>Mycobacteriales</taxon>
        <taxon>Nocardiaceae</taxon>
        <taxon>Nocardia</taxon>
    </lineage>
</organism>
<proteinExistence type="predicted"/>
<feature type="compositionally biased region" description="Low complexity" evidence="2">
    <location>
        <begin position="210"/>
        <end position="219"/>
    </location>
</feature>
<feature type="binding site" evidence="1">
    <location>
        <position position="70"/>
    </location>
    <ligand>
        <name>substrate</name>
    </ligand>
</feature>
<gene>
    <name evidence="3" type="ORF">C5E45_26895</name>
</gene>
<evidence type="ECO:0000256" key="1">
    <source>
        <dbReference type="PIRSR" id="PIRSR613078-2"/>
    </source>
</evidence>
<dbReference type="EMBL" id="PSZC01000023">
    <property type="protein sequence ID" value="PPJ35276.1"/>
    <property type="molecule type" value="Genomic_DNA"/>
</dbReference>
<accession>A0A2S6AJ76</accession>
<dbReference type="PANTHER" id="PTHR48100:SF15">
    <property type="entry name" value="SEDOHEPTULOSE 1,7-BISPHOSPHATASE"/>
    <property type="match status" value="1"/>
</dbReference>
<dbReference type="SMART" id="SM00855">
    <property type="entry name" value="PGAM"/>
    <property type="match status" value="1"/>
</dbReference>
<feature type="compositionally biased region" description="Low complexity" evidence="2">
    <location>
        <begin position="226"/>
        <end position="238"/>
    </location>
</feature>
<comment type="caution">
    <text evidence="3">The sequence shown here is derived from an EMBL/GenBank/DDBJ whole genome shotgun (WGS) entry which is preliminary data.</text>
</comment>
<dbReference type="Gene3D" id="3.40.50.1240">
    <property type="entry name" value="Phosphoglycerate mutase-like"/>
    <property type="match status" value="1"/>
</dbReference>
<evidence type="ECO:0000313" key="4">
    <source>
        <dbReference type="Proteomes" id="UP000239874"/>
    </source>
</evidence>
<dbReference type="Proteomes" id="UP000239874">
    <property type="component" value="Unassembled WGS sequence"/>
</dbReference>
<sequence>MIGIMSASDRDYRLVLLRHGETAWSAARKHTGRTDVALTEHGEAQARAAGKVLAGLDLSDPLVLTSPKKRAVHSAELAGLPDPRIDDELVEWDYGDYEGLTTPQIRETAPGWTVFTGDVPGGESVDAVGERADRVLETVAPALSTRDVVLVGHGHFSRVLIARWAGFPAREGRRFFLSTAAISVLGHDHQAATILAHNIVPPEASRESSPEASRASSPEASRESSPEASRASSPEASR</sequence>
<dbReference type="PANTHER" id="PTHR48100">
    <property type="entry name" value="BROAD-SPECIFICITY PHOSPHATASE YOR283W-RELATED"/>
    <property type="match status" value="1"/>
</dbReference>
<dbReference type="GO" id="GO:0101006">
    <property type="term" value="F:protein histidine phosphatase activity"/>
    <property type="evidence" value="ECO:0007669"/>
    <property type="project" value="TreeGrafter"/>
</dbReference>
<name>A0A2S6AJ76_9NOCA</name>
<evidence type="ECO:0000256" key="2">
    <source>
        <dbReference type="SAM" id="MobiDB-lite"/>
    </source>
</evidence>
<feature type="region of interest" description="Disordered" evidence="2">
    <location>
        <begin position="199"/>
        <end position="238"/>
    </location>
</feature>
<dbReference type="AlphaFoldDB" id="A0A2S6AJ76"/>
<evidence type="ECO:0000313" key="3">
    <source>
        <dbReference type="EMBL" id="PPJ35276.1"/>
    </source>
</evidence>
<dbReference type="CDD" id="cd07067">
    <property type="entry name" value="HP_PGM_like"/>
    <property type="match status" value="1"/>
</dbReference>
<dbReference type="OrthoDB" id="4697614at2"/>
<dbReference type="NCBIfam" id="NF009993">
    <property type="entry name" value="PRK13462.1"/>
    <property type="match status" value="1"/>
</dbReference>
<dbReference type="InterPro" id="IPR013078">
    <property type="entry name" value="His_Pase_superF_clade-1"/>
</dbReference>
<reference evidence="3 4" key="1">
    <citation type="submission" date="2018-02" db="EMBL/GenBank/DDBJ databases">
        <title>8 Nocardia nova and 1 Nocardia cyriacigeorgica strain used for evolution to TMP-SMX.</title>
        <authorList>
            <person name="Mehta H."/>
            <person name="Weng J."/>
            <person name="Shamoo Y."/>
        </authorList>
    </citation>
    <scope>NUCLEOTIDE SEQUENCE [LARGE SCALE GENOMIC DNA]</scope>
    <source>
        <strain evidence="3 4">MDA3139</strain>
    </source>
</reference>
<dbReference type="InterPro" id="IPR029033">
    <property type="entry name" value="His_PPase_superfam"/>
</dbReference>
<dbReference type="InterPro" id="IPR050275">
    <property type="entry name" value="PGM_Phosphatase"/>
</dbReference>
<feature type="binding site" evidence="1">
    <location>
        <begin position="31"/>
        <end position="32"/>
    </location>
    <ligand>
        <name>substrate</name>
    </ligand>
</feature>
<protein>
    <submittedName>
        <fullName evidence="3">Acid phosphatase</fullName>
    </submittedName>
</protein>
<dbReference type="GO" id="GO:0070297">
    <property type="term" value="P:regulation of phosphorelay signal transduction system"/>
    <property type="evidence" value="ECO:0007669"/>
    <property type="project" value="TreeGrafter"/>
</dbReference>
<dbReference type="Pfam" id="PF00300">
    <property type="entry name" value="His_Phos_1"/>
    <property type="match status" value="1"/>
</dbReference>